<feature type="active site" evidence="4">
    <location>
        <position position="36"/>
    </location>
</feature>
<dbReference type="GO" id="GO:0004601">
    <property type="term" value="F:peroxidase activity"/>
    <property type="evidence" value="ECO:0007669"/>
    <property type="project" value="UniProtKB-KW"/>
</dbReference>
<dbReference type="CDD" id="cd00340">
    <property type="entry name" value="GSH_Peroxidase"/>
    <property type="match status" value="1"/>
</dbReference>
<evidence type="ECO:0000256" key="2">
    <source>
        <dbReference type="ARBA" id="ARBA00022559"/>
    </source>
</evidence>
<dbReference type="FunFam" id="3.40.30.10:FF:000010">
    <property type="entry name" value="Glutathione peroxidase"/>
    <property type="match status" value="1"/>
</dbReference>
<organism evidence="6 7">
    <name type="scientific">Stenotrophomonas maltophilia</name>
    <name type="common">Pseudomonas maltophilia</name>
    <name type="synonym">Xanthomonas maltophilia</name>
    <dbReference type="NCBI Taxonomy" id="40324"/>
    <lineage>
        <taxon>Bacteria</taxon>
        <taxon>Pseudomonadati</taxon>
        <taxon>Pseudomonadota</taxon>
        <taxon>Gammaproteobacteria</taxon>
        <taxon>Lysobacterales</taxon>
        <taxon>Lysobacteraceae</taxon>
        <taxon>Stenotrophomonas</taxon>
        <taxon>Stenotrophomonas maltophilia group</taxon>
    </lineage>
</organism>
<dbReference type="PRINTS" id="PR01011">
    <property type="entry name" value="GLUTPROXDASE"/>
</dbReference>
<evidence type="ECO:0000256" key="3">
    <source>
        <dbReference type="ARBA" id="ARBA00023002"/>
    </source>
</evidence>
<dbReference type="Proteomes" id="UP000092125">
    <property type="component" value="Unassembled WGS sequence"/>
</dbReference>
<keyword evidence="3 5" id="KW-0560">Oxidoreductase</keyword>
<proteinExistence type="inferred from homology"/>
<dbReference type="AlphaFoldDB" id="A0AAP7GSS3"/>
<dbReference type="GO" id="GO:0034599">
    <property type="term" value="P:cellular response to oxidative stress"/>
    <property type="evidence" value="ECO:0007669"/>
    <property type="project" value="TreeGrafter"/>
</dbReference>
<protein>
    <recommendedName>
        <fullName evidence="5">Glutathione peroxidase</fullName>
    </recommendedName>
</protein>
<evidence type="ECO:0000313" key="6">
    <source>
        <dbReference type="EMBL" id="OBU62098.1"/>
    </source>
</evidence>
<dbReference type="SUPFAM" id="SSF52833">
    <property type="entry name" value="Thioredoxin-like"/>
    <property type="match status" value="1"/>
</dbReference>
<evidence type="ECO:0000313" key="7">
    <source>
        <dbReference type="Proteomes" id="UP000092125"/>
    </source>
</evidence>
<dbReference type="PANTHER" id="PTHR11592:SF78">
    <property type="entry name" value="GLUTATHIONE PEROXIDASE"/>
    <property type="match status" value="1"/>
</dbReference>
<dbReference type="PROSITE" id="PS00460">
    <property type="entry name" value="GLUTATHIONE_PEROXID_1"/>
    <property type="match status" value="1"/>
</dbReference>
<dbReference type="InterPro" id="IPR029759">
    <property type="entry name" value="GPX_AS"/>
</dbReference>
<dbReference type="EMBL" id="LYVI01000004">
    <property type="protein sequence ID" value="OBU62098.1"/>
    <property type="molecule type" value="Genomic_DNA"/>
</dbReference>
<evidence type="ECO:0000256" key="4">
    <source>
        <dbReference type="PIRSR" id="PIRSR000303-1"/>
    </source>
</evidence>
<sequence>MTTAFDFGFTDLDGQPQALEQYRGKALLLVNVASKCGFTPQYEGLEALWREYGPKGLVVIGFPCDQFGHQEPGNAEEIRSFCALTYAVDFPLSEKIQVNGDGAHPLWKWLKSEKTGLLGLSAIKWNFSKFLVGRDGQVLKRYAPTDKPESLRGDIEKALQSRQ</sequence>
<dbReference type="PANTHER" id="PTHR11592">
    <property type="entry name" value="GLUTATHIONE PEROXIDASE"/>
    <property type="match status" value="1"/>
</dbReference>
<comment type="caution">
    <text evidence="6">The sequence shown here is derived from an EMBL/GenBank/DDBJ whole genome shotgun (WGS) entry which is preliminary data.</text>
</comment>
<evidence type="ECO:0000256" key="1">
    <source>
        <dbReference type="ARBA" id="ARBA00006926"/>
    </source>
</evidence>
<reference evidence="6 7" key="1">
    <citation type="submission" date="2016-05" db="EMBL/GenBank/DDBJ databases">
        <title>Draft Genome Sequences of Stenotrophomonas maltophilia Strains Sm32COP, Sm41DVV, Sm46PAILV, SmF3, SmF22, SmSOFb1 and SmCVFa1, Isolated from Different Manures, in France.</title>
        <authorList>
            <person name="Nazaret S."/>
            <person name="Bodilis J."/>
        </authorList>
    </citation>
    <scope>NUCLEOTIDE SEQUENCE [LARGE SCALE GENOMIC DNA]</scope>
    <source>
        <strain evidence="6 7">Sm41DVV</strain>
    </source>
</reference>
<dbReference type="RefSeq" id="WP_065181959.1">
    <property type="nucleotide sequence ID" value="NZ_CAXOQU010000083.1"/>
</dbReference>
<dbReference type="PIRSF" id="PIRSF000303">
    <property type="entry name" value="Glutathion_perox"/>
    <property type="match status" value="1"/>
</dbReference>
<evidence type="ECO:0000256" key="5">
    <source>
        <dbReference type="RuleBase" id="RU000499"/>
    </source>
</evidence>
<accession>A0AAP7GSS3</accession>
<dbReference type="Gene3D" id="3.40.30.10">
    <property type="entry name" value="Glutaredoxin"/>
    <property type="match status" value="1"/>
</dbReference>
<dbReference type="Pfam" id="PF00255">
    <property type="entry name" value="GSHPx"/>
    <property type="match status" value="1"/>
</dbReference>
<name>A0AAP7GSS3_STEMA</name>
<dbReference type="InterPro" id="IPR000889">
    <property type="entry name" value="Glutathione_peroxidase"/>
</dbReference>
<dbReference type="PROSITE" id="PS51355">
    <property type="entry name" value="GLUTATHIONE_PEROXID_3"/>
    <property type="match status" value="1"/>
</dbReference>
<dbReference type="InterPro" id="IPR036249">
    <property type="entry name" value="Thioredoxin-like_sf"/>
</dbReference>
<keyword evidence="2 5" id="KW-0575">Peroxidase</keyword>
<comment type="similarity">
    <text evidence="1 5">Belongs to the glutathione peroxidase family.</text>
</comment>
<gene>
    <name evidence="6" type="ORF">A9K56_08710</name>
</gene>